<protein>
    <submittedName>
        <fullName evidence="2">Uncharacterized protein</fullName>
    </submittedName>
</protein>
<keyword evidence="3" id="KW-1185">Reference proteome</keyword>
<feature type="transmembrane region" description="Helical" evidence="1">
    <location>
        <begin position="476"/>
        <end position="493"/>
    </location>
</feature>
<feature type="transmembrane region" description="Helical" evidence="1">
    <location>
        <begin position="550"/>
        <end position="570"/>
    </location>
</feature>
<feature type="transmembrane region" description="Helical" evidence="1">
    <location>
        <begin position="166"/>
        <end position="187"/>
    </location>
</feature>
<keyword evidence="1" id="KW-0812">Transmembrane</keyword>
<organism evidence="2 3">
    <name type="scientific">Phytophthora cactorum</name>
    <dbReference type="NCBI Taxonomy" id="29920"/>
    <lineage>
        <taxon>Eukaryota</taxon>
        <taxon>Sar</taxon>
        <taxon>Stramenopiles</taxon>
        <taxon>Oomycota</taxon>
        <taxon>Peronosporomycetes</taxon>
        <taxon>Peronosporales</taxon>
        <taxon>Peronosporaceae</taxon>
        <taxon>Phytophthora</taxon>
    </lineage>
</organism>
<feature type="transmembrane region" description="Helical" evidence="1">
    <location>
        <begin position="266"/>
        <end position="286"/>
    </location>
</feature>
<feature type="transmembrane region" description="Helical" evidence="1">
    <location>
        <begin position="71"/>
        <end position="88"/>
    </location>
</feature>
<feature type="transmembrane region" description="Helical" evidence="1">
    <location>
        <begin position="292"/>
        <end position="313"/>
    </location>
</feature>
<feature type="transmembrane region" description="Helical" evidence="1">
    <location>
        <begin position="236"/>
        <end position="259"/>
    </location>
</feature>
<accession>A0A329SCA4</accession>
<feature type="transmembrane region" description="Helical" evidence="1">
    <location>
        <begin position="141"/>
        <end position="160"/>
    </location>
</feature>
<feature type="transmembrane region" description="Helical" evidence="1">
    <location>
        <begin position="108"/>
        <end position="129"/>
    </location>
</feature>
<dbReference type="EMBL" id="MJFZ01000201">
    <property type="protein sequence ID" value="RAW34414.1"/>
    <property type="molecule type" value="Genomic_DNA"/>
</dbReference>
<dbReference type="Proteomes" id="UP000251314">
    <property type="component" value="Unassembled WGS sequence"/>
</dbReference>
<comment type="caution">
    <text evidence="2">The sequence shown here is derived from an EMBL/GenBank/DDBJ whole genome shotgun (WGS) entry which is preliminary data.</text>
</comment>
<dbReference type="VEuPathDB" id="FungiDB:PC110_g9272"/>
<feature type="transmembrane region" description="Helical" evidence="1">
    <location>
        <begin position="207"/>
        <end position="224"/>
    </location>
</feature>
<evidence type="ECO:0000313" key="3">
    <source>
        <dbReference type="Proteomes" id="UP000251314"/>
    </source>
</evidence>
<keyword evidence="1" id="KW-0472">Membrane</keyword>
<dbReference type="STRING" id="29920.A0A329SCA4"/>
<evidence type="ECO:0000313" key="2">
    <source>
        <dbReference type="EMBL" id="RAW34414.1"/>
    </source>
</evidence>
<feature type="transmembrane region" description="Helical" evidence="1">
    <location>
        <begin position="505"/>
        <end position="530"/>
    </location>
</feature>
<dbReference type="OrthoDB" id="117941at2759"/>
<keyword evidence="1" id="KW-1133">Transmembrane helix</keyword>
<reference evidence="2 3" key="1">
    <citation type="submission" date="2018-01" db="EMBL/GenBank/DDBJ databases">
        <title>Draft genome of the strawberry crown rot pathogen Phytophthora cactorum.</title>
        <authorList>
            <person name="Armitage A.D."/>
            <person name="Lysoe E."/>
            <person name="Nellist C.F."/>
            <person name="Harrison R.J."/>
            <person name="Brurberg M.B."/>
        </authorList>
    </citation>
    <scope>NUCLEOTIDE SEQUENCE [LARGE SCALE GENOMIC DNA]</scope>
    <source>
        <strain evidence="2 3">10300</strain>
    </source>
</reference>
<dbReference type="AlphaFoldDB" id="A0A329SCA4"/>
<proteinExistence type="predicted"/>
<evidence type="ECO:0000256" key="1">
    <source>
        <dbReference type="SAM" id="Phobius"/>
    </source>
</evidence>
<name>A0A329SCA4_9STRA</name>
<gene>
    <name evidence="2" type="ORF">PC110_g9272</name>
</gene>
<sequence length="593" mass="67091">MASVAPTLGPVSDLAINTALQRAKERRWKSLITKLLRVWQHMQLSYYGGKYSIHRVLALDEYCRNTSLSRVLLVCLATPLPMVALIFGQELIPLQELSEGWSASYGMWIRVAVLVGIVTHALLIQATYLIDDFRITMSQRLQLYAIMSAIVVALAMVVASNFVFPIPFFILFVTPPFYLLLIVMLRVVIGSNDYRQMLKNRVQVVRCVRFVCAQTSTVFIFPVYEMLFNAAEGTEYQLPVILLLPVIKVALKNLVLYFAKALDDMAPVEVIFTADFFNAIYVATSIKSSTSIAAISAITITDLSQTFIMLYGLQRRTATILSRLGQASDNPTSTDTVLSIMSGFCRNPEVLQKEAHTGIRRRSCLPHQISAIDKSLLDSLDQTLGVESLTKSPVIQPDPNNSSSPFRENNSSMNCLRRICVRSHVNGIYPIVHNSEMESYTRTTSKDSNILLESLQILFTTECLVTTAYLEAFMPLFYSSYMVLMVHLPNVRYHLEMAKVTRENIVSTVLPLVVFGLLQIVSFALLVVVIKRNCRMKPLYQLAFVLETQWSLVQCKMMLWMVITLCFRVTHFGVDFKFEFIRLGLPRFWVPQG</sequence>